<dbReference type="STRING" id="1125699.HMPREF9194_01501"/>
<evidence type="ECO:0000313" key="4">
    <source>
        <dbReference type="EMBL" id="EPF31160.1"/>
    </source>
</evidence>
<dbReference type="Gene3D" id="3.60.40.10">
    <property type="entry name" value="PPM-type phosphatase domain"/>
    <property type="match status" value="1"/>
</dbReference>
<feature type="transmembrane region" description="Helical" evidence="2">
    <location>
        <begin position="94"/>
        <end position="115"/>
    </location>
</feature>
<accession>S3K108</accession>
<dbReference type="InterPro" id="IPR036457">
    <property type="entry name" value="PPM-type-like_dom_sf"/>
</dbReference>
<keyword evidence="1" id="KW-0378">Hydrolase</keyword>
<dbReference type="SMART" id="SM00331">
    <property type="entry name" value="PP2C_SIG"/>
    <property type="match status" value="1"/>
</dbReference>
<reference evidence="4 5" key="1">
    <citation type="submission" date="2013-04" db="EMBL/GenBank/DDBJ databases">
        <title>The Genome Sequence of Treponema maltophilum ATCC 51939.</title>
        <authorList>
            <consortium name="The Broad Institute Genomics Platform"/>
            <person name="Earl A."/>
            <person name="Ward D."/>
            <person name="Feldgarden M."/>
            <person name="Gevers D."/>
            <person name="Leonetti C."/>
            <person name="Blanton J.M."/>
            <person name="Dewhirst F.E."/>
            <person name="Izard J."/>
            <person name="Walker B."/>
            <person name="Young S."/>
            <person name="Zeng Q."/>
            <person name="Gargeya S."/>
            <person name="Fitzgerald M."/>
            <person name="Haas B."/>
            <person name="Abouelleil A."/>
            <person name="Allen A.W."/>
            <person name="Alvarado L."/>
            <person name="Arachchi H.M."/>
            <person name="Berlin A.M."/>
            <person name="Chapman S.B."/>
            <person name="Gainer-Dewar J."/>
            <person name="Goldberg J."/>
            <person name="Griggs A."/>
            <person name="Gujja S."/>
            <person name="Hansen M."/>
            <person name="Howarth C."/>
            <person name="Imamovic A."/>
            <person name="Ireland A."/>
            <person name="Larimer J."/>
            <person name="McCowan C."/>
            <person name="Murphy C."/>
            <person name="Pearson M."/>
            <person name="Poon T.W."/>
            <person name="Priest M."/>
            <person name="Roberts A."/>
            <person name="Saif S."/>
            <person name="Shea T."/>
            <person name="Sisk P."/>
            <person name="Sykes S."/>
            <person name="Wortman J."/>
            <person name="Nusbaum C."/>
            <person name="Birren B."/>
        </authorList>
    </citation>
    <scope>NUCLEOTIDE SEQUENCE [LARGE SCALE GENOMIC DNA]</scope>
    <source>
        <strain evidence="4 5">ATCC 51939</strain>
    </source>
</reference>
<feature type="transmembrane region" description="Helical" evidence="2">
    <location>
        <begin position="6"/>
        <end position="25"/>
    </location>
</feature>
<name>S3K108_TREMA</name>
<feature type="transmembrane region" description="Helical" evidence="2">
    <location>
        <begin position="143"/>
        <end position="164"/>
    </location>
</feature>
<keyword evidence="2" id="KW-0472">Membrane</keyword>
<dbReference type="Pfam" id="PF07228">
    <property type="entry name" value="SpoIIE"/>
    <property type="match status" value="1"/>
</dbReference>
<dbReference type="GO" id="GO:0016791">
    <property type="term" value="F:phosphatase activity"/>
    <property type="evidence" value="ECO:0007669"/>
    <property type="project" value="TreeGrafter"/>
</dbReference>
<feature type="transmembrane region" description="Helical" evidence="2">
    <location>
        <begin position="202"/>
        <end position="221"/>
    </location>
</feature>
<keyword evidence="5" id="KW-1185">Reference proteome</keyword>
<dbReference type="PANTHER" id="PTHR43156">
    <property type="entry name" value="STAGE II SPORULATION PROTEIN E-RELATED"/>
    <property type="match status" value="1"/>
</dbReference>
<dbReference type="PANTHER" id="PTHR43156:SF2">
    <property type="entry name" value="STAGE II SPORULATION PROTEIN E"/>
    <property type="match status" value="1"/>
</dbReference>
<proteinExistence type="predicted"/>
<feature type="transmembrane region" description="Helical" evidence="2">
    <location>
        <begin position="37"/>
        <end position="56"/>
    </location>
</feature>
<dbReference type="EMBL" id="ATFF01000006">
    <property type="protein sequence ID" value="EPF31160.1"/>
    <property type="molecule type" value="Genomic_DNA"/>
</dbReference>
<organism evidence="4 5">
    <name type="scientific">Treponema maltophilum ATCC 51939</name>
    <dbReference type="NCBI Taxonomy" id="1125699"/>
    <lineage>
        <taxon>Bacteria</taxon>
        <taxon>Pseudomonadati</taxon>
        <taxon>Spirochaetota</taxon>
        <taxon>Spirochaetia</taxon>
        <taxon>Spirochaetales</taxon>
        <taxon>Treponemataceae</taxon>
        <taxon>Treponema</taxon>
    </lineage>
</organism>
<keyword evidence="2" id="KW-1133">Transmembrane helix</keyword>
<dbReference type="AlphaFoldDB" id="S3K108"/>
<dbReference type="OrthoDB" id="9773346at2"/>
<keyword evidence="2" id="KW-0812">Transmembrane</keyword>
<dbReference type="InterPro" id="IPR052016">
    <property type="entry name" value="Bact_Sigma-Reg"/>
</dbReference>
<dbReference type="RefSeq" id="WP_016525771.1">
    <property type="nucleotide sequence ID" value="NZ_KE332518.1"/>
</dbReference>
<sequence>MIFFILNLLCAIAVFSLSFLMDLSLTDSRTRSFVNMLLLQALSSLVGALCVLFLLLNQQGLTAAFSRFFLWLPSVESALIFVWCCRFPDFKRDALWRIVILAATVLSFYVVFFLFDSFSFNADRNIVVVSKSIWFLPITWFSFYKAVVIYVLPFASILVLLFKYELFARRILRQQALLFAASLLAGQLFFLLIYRANTIPGHGLFIMLLPFAYALVLFLFYRIQRNSVLLNASAAFRDAGMFTLMYILPSVGTGFAFTLLLPFIKNNRPAFFLFAIASAAVLFFIAYSIRILLFQSERYGVSSYADRMEAEFAALDFGDIDMQIDMRFAHILQKNLNATSVAILTENDEHKLITRYSSNGNKIELDVNNSVFSSLLNIQRRVVFKTHCDTVHAISPFAAKLYDIFEQTGSEVMILLNEGAYLFGMVLLGPKKLEQPYTDYDYETFNALYSRFFLTGYYLKNIANEELINLVGREIRFSSQVIESLHKKTDVPSLGGCDADSFSLSARSLGSGFTDFIKLDAHRYIGVIGDLSGKGLNASMLMAILKTMIPVFLAETKDFKALIQKVNSFIRENLPRGTYFAGMFCLIDMQSKIVYYANCALAALFMYNKTYNNMIEIQGEGRVLGFAEEISSLIKVKKVQLSSGDLLVGVTNGLLETKSLRGDSFGKVRVQRVVLDNIKQPAEKLCGLLRTAVREFADKEMEEDASALIIKIA</sequence>
<feature type="domain" description="PPM-type phosphatase" evidence="3">
    <location>
        <begin position="494"/>
        <end position="712"/>
    </location>
</feature>
<feature type="transmembrane region" description="Helical" evidence="2">
    <location>
        <begin position="242"/>
        <end position="264"/>
    </location>
</feature>
<dbReference type="HOGENOM" id="CLU_023575_0_0_12"/>
<evidence type="ECO:0000256" key="1">
    <source>
        <dbReference type="ARBA" id="ARBA00022801"/>
    </source>
</evidence>
<feature type="transmembrane region" description="Helical" evidence="2">
    <location>
        <begin position="176"/>
        <end position="196"/>
    </location>
</feature>
<feature type="transmembrane region" description="Helical" evidence="2">
    <location>
        <begin position="270"/>
        <end position="293"/>
    </location>
</feature>
<gene>
    <name evidence="4" type="ORF">HMPREF9194_01501</name>
</gene>
<dbReference type="InterPro" id="IPR001932">
    <property type="entry name" value="PPM-type_phosphatase-like_dom"/>
</dbReference>
<comment type="caution">
    <text evidence="4">The sequence shown here is derived from an EMBL/GenBank/DDBJ whole genome shotgun (WGS) entry which is preliminary data.</text>
</comment>
<dbReference type="eggNOG" id="COG2208">
    <property type="taxonomic scope" value="Bacteria"/>
</dbReference>
<dbReference type="Proteomes" id="UP000014541">
    <property type="component" value="Unassembled WGS sequence"/>
</dbReference>
<evidence type="ECO:0000256" key="2">
    <source>
        <dbReference type="SAM" id="Phobius"/>
    </source>
</evidence>
<evidence type="ECO:0000313" key="5">
    <source>
        <dbReference type="Proteomes" id="UP000014541"/>
    </source>
</evidence>
<feature type="transmembrane region" description="Helical" evidence="2">
    <location>
        <begin position="68"/>
        <end position="87"/>
    </location>
</feature>
<evidence type="ECO:0000259" key="3">
    <source>
        <dbReference type="SMART" id="SM00331"/>
    </source>
</evidence>
<protein>
    <recommendedName>
        <fullName evidence="3">PPM-type phosphatase domain-containing protein</fullName>
    </recommendedName>
</protein>
<dbReference type="PATRIC" id="fig|1125699.3.peg.1515"/>